<gene>
    <name evidence="1" type="ORF">PsorP6_007677</name>
</gene>
<comment type="caution">
    <text evidence="1">The sequence shown here is derived from an EMBL/GenBank/DDBJ whole genome shotgun (WGS) entry which is preliminary data.</text>
</comment>
<dbReference type="Proteomes" id="UP001163321">
    <property type="component" value="Chromosome 3"/>
</dbReference>
<dbReference type="EMBL" id="CM047582">
    <property type="protein sequence ID" value="KAI9915640.1"/>
    <property type="molecule type" value="Genomic_DNA"/>
</dbReference>
<protein>
    <submittedName>
        <fullName evidence="1">Uncharacterized protein</fullName>
    </submittedName>
</protein>
<sequence length="159" mass="18557">MDVAEVQASERNFVGVEIRRNVVKEAVREVERRGLKNITFLHASMNYHQEKLLKLLPALVSSVSIFHPDPWMKKRHYKRRLVTKEFVEEMGGHLPNGTPIYVQTDVEELFAYMVDVFEISQLYDYEALFKNPLGMPTDRENFVLKSGGEIFRAKFIVRP</sequence>
<evidence type="ECO:0000313" key="2">
    <source>
        <dbReference type="Proteomes" id="UP001163321"/>
    </source>
</evidence>
<keyword evidence="2" id="KW-1185">Reference proteome</keyword>
<reference evidence="1 2" key="1">
    <citation type="journal article" date="2022" name="bioRxiv">
        <title>The genome of the oomycete Peronosclerospora sorghi, a cosmopolitan pathogen of maize and sorghum, is inflated with dispersed pseudogenes.</title>
        <authorList>
            <person name="Fletcher K."/>
            <person name="Martin F."/>
            <person name="Isakeit T."/>
            <person name="Cavanaugh K."/>
            <person name="Magill C."/>
            <person name="Michelmore R."/>
        </authorList>
    </citation>
    <scope>NUCLEOTIDE SEQUENCE [LARGE SCALE GENOMIC DNA]</scope>
    <source>
        <strain evidence="1">P6</strain>
    </source>
</reference>
<organism evidence="1 2">
    <name type="scientific">Peronosclerospora sorghi</name>
    <dbReference type="NCBI Taxonomy" id="230839"/>
    <lineage>
        <taxon>Eukaryota</taxon>
        <taxon>Sar</taxon>
        <taxon>Stramenopiles</taxon>
        <taxon>Oomycota</taxon>
        <taxon>Peronosporomycetes</taxon>
        <taxon>Peronosporales</taxon>
        <taxon>Peronosporaceae</taxon>
        <taxon>Peronosclerospora</taxon>
    </lineage>
</organism>
<name>A0ACC0W9Y4_9STRA</name>
<evidence type="ECO:0000313" key="1">
    <source>
        <dbReference type="EMBL" id="KAI9915640.1"/>
    </source>
</evidence>
<proteinExistence type="predicted"/>
<accession>A0ACC0W9Y4</accession>